<dbReference type="EMBL" id="CP133548">
    <property type="protein sequence ID" value="WMS86811.1"/>
    <property type="molecule type" value="Genomic_DNA"/>
</dbReference>
<dbReference type="Proteomes" id="UP001239782">
    <property type="component" value="Chromosome"/>
</dbReference>
<dbReference type="KEGG" id="plei:Q9312_16445"/>
<keyword evidence="2" id="KW-1185">Reference proteome</keyword>
<name>A0AA51RSG7_9GAMM</name>
<dbReference type="AlphaFoldDB" id="A0AA51RSG7"/>
<dbReference type="RefSeq" id="WP_309201956.1">
    <property type="nucleotide sequence ID" value="NZ_CP133548.1"/>
</dbReference>
<evidence type="ECO:0000313" key="2">
    <source>
        <dbReference type="Proteomes" id="UP001239782"/>
    </source>
</evidence>
<sequence>MACQEYIEVSDEGNEKTIIKLHDLNLILMVEHARSPNIIQVLEQDSEELLYSVRFGDGKSLDGFSFDVSPHHNYLIVKEAVYGQSLDDLYATLYCLKDKSPLPYQEKGKEPKAVKPLFHSHYHLTFTFSADLDEQQVSVSGTQTGDLNRIDVYQFAESATASGSNSLPEAFFYPIVSYPQVALDPQIRQGHLDIYLKDHLVVNDLATIKRRAMVEQFALSDFNAWRALLAASQKLSDETDKKHWQHSLLCCDAVGSDVAGLQRQLQRSGFTVELLEQSYPEGHFTLCSILQPFSSEAQHVLPLMMMLSDLTSRFGAVYQGVQLKGEIDSSDRSFEADSLAHYHLLCLSFAQSLLSLEDFRVLASTLLQKHQALDFDCIFSENASDLVYDIRSALNKFDDWEIKEPELRQVAGRLAGQFENL</sequence>
<protein>
    <submittedName>
        <fullName evidence="1">Uncharacterized protein</fullName>
    </submittedName>
</protein>
<evidence type="ECO:0000313" key="1">
    <source>
        <dbReference type="EMBL" id="WMS86811.1"/>
    </source>
</evidence>
<reference evidence="1 2" key="1">
    <citation type="submission" date="2023-08" db="EMBL/GenBank/DDBJ databases">
        <title>Pleionea litopenaei sp. nov., isolated from stomach of juvenile Litopenaeus vannamei.</title>
        <authorList>
            <person name="Rho A.M."/>
            <person name="Hwang C.Y."/>
        </authorList>
    </citation>
    <scope>NUCLEOTIDE SEQUENCE [LARGE SCALE GENOMIC DNA]</scope>
    <source>
        <strain evidence="1 2">HL-JVS1</strain>
    </source>
</reference>
<proteinExistence type="predicted"/>
<organism evidence="1 2">
    <name type="scientific">Pleionea litopenaei</name>
    <dbReference type="NCBI Taxonomy" id="3070815"/>
    <lineage>
        <taxon>Bacteria</taxon>
        <taxon>Pseudomonadati</taxon>
        <taxon>Pseudomonadota</taxon>
        <taxon>Gammaproteobacteria</taxon>
        <taxon>Oceanospirillales</taxon>
        <taxon>Pleioneaceae</taxon>
        <taxon>Pleionea</taxon>
    </lineage>
</organism>
<accession>A0AA51RSG7</accession>
<gene>
    <name evidence="1" type="ORF">Q9312_16445</name>
</gene>